<reference evidence="1 2" key="1">
    <citation type="submission" date="2019-04" db="EMBL/GenBank/DDBJ databases">
        <title>Friends and foes A comparative genomics study of 23 Aspergillus species from section Flavi.</title>
        <authorList>
            <consortium name="DOE Joint Genome Institute"/>
            <person name="Kjaerbolling I."/>
            <person name="Vesth T."/>
            <person name="Frisvad J.C."/>
            <person name="Nybo J.L."/>
            <person name="Theobald S."/>
            <person name="Kildgaard S."/>
            <person name="Isbrandt T."/>
            <person name="Kuo A."/>
            <person name="Sato A."/>
            <person name="Lyhne E.K."/>
            <person name="Kogle M.E."/>
            <person name="Wiebenga A."/>
            <person name="Kun R.S."/>
            <person name="Lubbers R.J."/>
            <person name="Makela M.R."/>
            <person name="Barry K."/>
            <person name="Chovatia M."/>
            <person name="Clum A."/>
            <person name="Daum C."/>
            <person name="Haridas S."/>
            <person name="He G."/>
            <person name="LaButti K."/>
            <person name="Lipzen A."/>
            <person name="Mondo S."/>
            <person name="Riley R."/>
            <person name="Salamov A."/>
            <person name="Simmons B.A."/>
            <person name="Magnuson J.K."/>
            <person name="Henrissat B."/>
            <person name="Mortensen U.H."/>
            <person name="Larsen T.O."/>
            <person name="Devries R.P."/>
            <person name="Grigoriev I.V."/>
            <person name="Machida M."/>
            <person name="Baker S.E."/>
            <person name="Andersen M.R."/>
        </authorList>
    </citation>
    <scope>NUCLEOTIDE SEQUENCE [LARGE SCALE GENOMIC DNA]</scope>
    <source>
        <strain evidence="1 2">CBS 151.66</strain>
    </source>
</reference>
<proteinExistence type="predicted"/>
<keyword evidence="2" id="KW-1185">Reference proteome</keyword>
<name>A0A5N5WRI9_9EURO</name>
<dbReference type="EMBL" id="ML732282">
    <property type="protein sequence ID" value="KAB8071111.1"/>
    <property type="molecule type" value="Genomic_DNA"/>
</dbReference>
<protein>
    <submittedName>
        <fullName evidence="1">Uncharacterized protein</fullName>
    </submittedName>
</protein>
<sequence>MPMFHTEIHKYVQVRNAHQIRNNLTGQKPYMLYHHPEEGILMSIFQAETLNFCRTRLLGIRFDPENPPPIQSVNEAAPFRTAICS</sequence>
<evidence type="ECO:0000313" key="2">
    <source>
        <dbReference type="Proteomes" id="UP000326565"/>
    </source>
</evidence>
<dbReference type="Proteomes" id="UP000326565">
    <property type="component" value="Unassembled WGS sequence"/>
</dbReference>
<gene>
    <name evidence="1" type="ORF">BDV29DRAFT_179799</name>
</gene>
<organism evidence="1 2">
    <name type="scientific">Aspergillus leporis</name>
    <dbReference type="NCBI Taxonomy" id="41062"/>
    <lineage>
        <taxon>Eukaryota</taxon>
        <taxon>Fungi</taxon>
        <taxon>Dikarya</taxon>
        <taxon>Ascomycota</taxon>
        <taxon>Pezizomycotina</taxon>
        <taxon>Eurotiomycetes</taxon>
        <taxon>Eurotiomycetidae</taxon>
        <taxon>Eurotiales</taxon>
        <taxon>Aspergillaceae</taxon>
        <taxon>Aspergillus</taxon>
        <taxon>Aspergillus subgen. Circumdati</taxon>
    </lineage>
</organism>
<dbReference type="AlphaFoldDB" id="A0A5N5WRI9"/>
<accession>A0A5N5WRI9</accession>
<evidence type="ECO:0000313" key="1">
    <source>
        <dbReference type="EMBL" id="KAB8071111.1"/>
    </source>
</evidence>